<feature type="domain" description="Lcl C-terminal" evidence="2">
    <location>
        <begin position="86"/>
        <end position="215"/>
    </location>
</feature>
<keyword evidence="1" id="KW-0812">Transmembrane</keyword>
<gene>
    <name evidence="3" type="ORF">FKG94_27000</name>
</gene>
<dbReference type="Proteomes" id="UP000319732">
    <property type="component" value="Unassembled WGS sequence"/>
</dbReference>
<evidence type="ECO:0000313" key="4">
    <source>
        <dbReference type="Proteomes" id="UP000319732"/>
    </source>
</evidence>
<feature type="transmembrane region" description="Helical" evidence="1">
    <location>
        <begin position="12"/>
        <end position="32"/>
    </location>
</feature>
<keyword evidence="1" id="KW-0472">Membrane</keyword>
<organism evidence="3 4">
    <name type="scientific">Exilibacterium tricleocarpae</name>
    <dbReference type="NCBI Taxonomy" id="2591008"/>
    <lineage>
        <taxon>Bacteria</taxon>
        <taxon>Pseudomonadati</taxon>
        <taxon>Pseudomonadota</taxon>
        <taxon>Gammaproteobacteria</taxon>
        <taxon>Cellvibrionales</taxon>
        <taxon>Cellvibrionaceae</taxon>
        <taxon>Exilibacterium</taxon>
    </lineage>
</organism>
<evidence type="ECO:0000313" key="3">
    <source>
        <dbReference type="EMBL" id="TQV66484.1"/>
    </source>
</evidence>
<evidence type="ECO:0000256" key="1">
    <source>
        <dbReference type="SAM" id="Phobius"/>
    </source>
</evidence>
<sequence>MQTNLTKRQKARLSGVFVAVVMVSLFLLWQNYCAYKNSGACNVWKDKYAHKDELEGEHIDTDLLPRFTKISKTGEKIHPWSGPWACVWDNVNRIYWEVKTDDETIHDGYWSFSWMVNGEGVGDMGDCYILERRCDTQDLIAISNREQHCGRTHWRLPSAKELRSLLYRPDRLGAVKVNSALFPNIKRGDYWTVESTSQKARAYNFLHNHLLDLPKANAAFTILVSE</sequence>
<keyword evidence="4" id="KW-1185">Reference proteome</keyword>
<dbReference type="EMBL" id="VHSG01000041">
    <property type="protein sequence ID" value="TQV66484.1"/>
    <property type="molecule type" value="Genomic_DNA"/>
</dbReference>
<dbReference type="OrthoDB" id="9805202at2"/>
<keyword evidence="1" id="KW-1133">Transmembrane helix</keyword>
<dbReference type="AlphaFoldDB" id="A0A545SNF0"/>
<reference evidence="3 4" key="1">
    <citation type="submission" date="2019-06" db="EMBL/GenBank/DDBJ databases">
        <title>Whole genome sequence for Cellvibrionaceae sp. R142.</title>
        <authorList>
            <person name="Wang G."/>
        </authorList>
    </citation>
    <scope>NUCLEOTIDE SEQUENCE [LARGE SCALE GENOMIC DNA]</scope>
    <source>
        <strain evidence="3 4">R142</strain>
    </source>
</reference>
<proteinExistence type="predicted"/>
<dbReference type="RefSeq" id="WP_142930070.1">
    <property type="nucleotide sequence ID" value="NZ_ML660116.1"/>
</dbReference>
<accession>A0A545SNF0</accession>
<comment type="caution">
    <text evidence="3">The sequence shown here is derived from an EMBL/GenBank/DDBJ whole genome shotgun (WGS) entry which is preliminary data.</text>
</comment>
<dbReference type="InterPro" id="IPR011460">
    <property type="entry name" value="Lcl_C"/>
</dbReference>
<evidence type="ECO:0000259" key="2">
    <source>
        <dbReference type="Pfam" id="PF07603"/>
    </source>
</evidence>
<protein>
    <submittedName>
        <fullName evidence="3">DUF1566 domain-containing protein</fullName>
    </submittedName>
</protein>
<name>A0A545SNF0_9GAMM</name>
<dbReference type="Pfam" id="PF07603">
    <property type="entry name" value="Lcl_C"/>
    <property type="match status" value="1"/>
</dbReference>